<dbReference type="Proteomes" id="UP001204621">
    <property type="component" value="Unassembled WGS sequence"/>
</dbReference>
<name>A0ABT2D3U2_9BURK</name>
<evidence type="ECO:0000256" key="1">
    <source>
        <dbReference type="SAM" id="MobiDB-lite"/>
    </source>
</evidence>
<dbReference type="RefSeq" id="WP_258814068.1">
    <property type="nucleotide sequence ID" value="NZ_JANUGU010000010.1"/>
</dbReference>
<comment type="caution">
    <text evidence="2">The sequence shown here is derived from an EMBL/GenBank/DDBJ whole genome shotgun (WGS) entry which is preliminary data.</text>
</comment>
<protein>
    <submittedName>
        <fullName evidence="2">BrnA antitoxin family protein</fullName>
    </submittedName>
</protein>
<feature type="region of interest" description="Disordered" evidence="1">
    <location>
        <begin position="1"/>
        <end position="30"/>
    </location>
</feature>
<sequence length="79" mass="9119">MNKEFEPDWDQPAVRNHDVSTAPKHHPNGGVKQIVTIRLDVDMLEWFKSAGPGYQTRINQVLRAHMDEQRAAAQQQQQQ</sequence>
<evidence type="ECO:0000313" key="3">
    <source>
        <dbReference type="Proteomes" id="UP001204621"/>
    </source>
</evidence>
<keyword evidence="3" id="KW-1185">Reference proteome</keyword>
<dbReference type="Pfam" id="PF14384">
    <property type="entry name" value="BrnA_antitoxin"/>
    <property type="match status" value="1"/>
</dbReference>
<evidence type="ECO:0000313" key="2">
    <source>
        <dbReference type="EMBL" id="MCS0660872.1"/>
    </source>
</evidence>
<reference evidence="2 3" key="1">
    <citation type="submission" date="2022-08" db="EMBL/GenBank/DDBJ databases">
        <title>Reclassification of Massilia species as members of the genera Telluria, Duganella, Pseudoduganella, Mokoshia gen. nov. and Zemynaea gen. nov. using orthogonal and non-orthogonal genome-based approaches.</title>
        <authorList>
            <person name="Bowman J.P."/>
        </authorList>
    </citation>
    <scope>NUCLEOTIDE SEQUENCE [LARGE SCALE GENOMIC DNA]</scope>
    <source>
        <strain evidence="2 3">JCM 31606</strain>
    </source>
</reference>
<organism evidence="2 3">
    <name type="scientific">Massilia terrae</name>
    <dbReference type="NCBI Taxonomy" id="1811224"/>
    <lineage>
        <taxon>Bacteria</taxon>
        <taxon>Pseudomonadati</taxon>
        <taxon>Pseudomonadota</taxon>
        <taxon>Betaproteobacteria</taxon>
        <taxon>Burkholderiales</taxon>
        <taxon>Oxalobacteraceae</taxon>
        <taxon>Telluria group</taxon>
        <taxon>Massilia</taxon>
    </lineage>
</organism>
<accession>A0ABT2D3U2</accession>
<dbReference type="EMBL" id="JANUGU010000010">
    <property type="protein sequence ID" value="MCS0660872.1"/>
    <property type="molecule type" value="Genomic_DNA"/>
</dbReference>
<gene>
    <name evidence="2" type="ORF">NX778_22630</name>
</gene>
<proteinExistence type="predicted"/>
<dbReference type="InterPro" id="IPR025528">
    <property type="entry name" value="BrnA_antitoxin"/>
</dbReference>